<dbReference type="PANTHER" id="PTHR13593">
    <property type="match status" value="1"/>
</dbReference>
<keyword evidence="4" id="KW-0442">Lipid degradation</keyword>
<gene>
    <name evidence="8" type="ORF">M3X98_13860</name>
</gene>
<reference evidence="8" key="1">
    <citation type="submission" date="2022-05" db="EMBL/GenBank/DDBJ databases">
        <title>Draft genome sequences of Clostridium perfringens strains isolated from Peru.</title>
        <authorList>
            <person name="Hurtado R."/>
            <person name="Lima L."/>
            <person name="Sousa T."/>
            <person name="Jaiswal A.K."/>
            <person name="Tiwari S."/>
            <person name="Maturrano L."/>
            <person name="Brenig B."/>
            <person name="Azevedo V."/>
        </authorList>
    </citation>
    <scope>NUCLEOTIDE SEQUENCE</scope>
    <source>
        <strain evidence="8">CP4</strain>
    </source>
</reference>
<comment type="caution">
    <text evidence="8">The sequence shown here is derived from an EMBL/GenBank/DDBJ whole genome shotgun (WGS) entry which is preliminary data.</text>
</comment>
<dbReference type="AlphaFoldDB" id="A0A9X3XUM6"/>
<comment type="catalytic activity">
    <reaction evidence="1">
        <text>a 1,2-diacyl-sn-glycero-3-phospho-(1D-myo-inositol) = 1D-myo-inositol 1,2-cyclic phosphate + a 1,2-diacyl-sn-glycerol</text>
        <dbReference type="Rhea" id="RHEA:17093"/>
        <dbReference type="ChEBI" id="CHEBI:17815"/>
        <dbReference type="ChEBI" id="CHEBI:57880"/>
        <dbReference type="ChEBI" id="CHEBI:58484"/>
        <dbReference type="EC" id="4.6.1.13"/>
    </reaction>
</comment>
<evidence type="ECO:0000313" key="8">
    <source>
        <dbReference type="EMBL" id="MDC4249089.1"/>
    </source>
</evidence>
<name>A0A9X3XUM6_ENTFC</name>
<evidence type="ECO:0000256" key="1">
    <source>
        <dbReference type="ARBA" id="ARBA00001316"/>
    </source>
</evidence>
<evidence type="ECO:0000256" key="3">
    <source>
        <dbReference type="ARBA" id="ARBA00019758"/>
    </source>
</evidence>
<dbReference type="CDD" id="cd08586">
    <property type="entry name" value="PI-PLCc_BcPLC_like"/>
    <property type="match status" value="1"/>
</dbReference>
<feature type="domain" description="Phosphatidylinositol-specific phospholipase C X" evidence="7">
    <location>
        <begin position="60"/>
        <end position="197"/>
    </location>
</feature>
<dbReference type="SMART" id="SM00148">
    <property type="entry name" value="PLCXc"/>
    <property type="match status" value="1"/>
</dbReference>
<evidence type="ECO:0000256" key="6">
    <source>
        <dbReference type="ARBA" id="ARBA00030782"/>
    </source>
</evidence>
<evidence type="ECO:0000313" key="9">
    <source>
        <dbReference type="Proteomes" id="UP001141166"/>
    </source>
</evidence>
<dbReference type="EC" id="4.6.1.13" evidence="2"/>
<evidence type="ECO:0000256" key="4">
    <source>
        <dbReference type="ARBA" id="ARBA00022963"/>
    </source>
</evidence>
<sequence length="355" mass="41202">MKLKRKQNVLIILCTILIAFILFQSNRVLADTNVSYWNEGVKAQTRSGWMDWLPNEARVSQLSLPGTHDSMAWKPNLTGLDITRTQTMGLEDQLISGIRVIDIRVKYEETKFSCYHGPIYLGYDFDHVLKTIENFLRNNPTETVFMRFSQENSSASDEKMKMLFIDYYRKYENMFYKGRERNPKVKDIRGKLVLFSNVWSLNPYGIDYRDLIKQDAYHLNTNWDLYSKWLKVKEHLNLANNRQNKQDIYMNYLSGSGGSFPYFVASGKVSPQTWAGQLSTGLTEPGFHNYYPDFPRGSWFGVFATIYFEGTNKLCSNYIESQKPLYTGIIMADFPGAQLINNIIECNRGIQVIND</sequence>
<dbReference type="InterPro" id="IPR000909">
    <property type="entry name" value="PLipase_C_PInositol-sp_X_dom"/>
</dbReference>
<dbReference type="InterPro" id="IPR051057">
    <property type="entry name" value="PI-PLC_domain"/>
</dbReference>
<keyword evidence="4" id="KW-0443">Lipid metabolism</keyword>
<dbReference type="GO" id="GO:0016042">
    <property type="term" value="P:lipid catabolic process"/>
    <property type="evidence" value="ECO:0007669"/>
    <property type="project" value="UniProtKB-KW"/>
</dbReference>
<dbReference type="GO" id="GO:0008081">
    <property type="term" value="F:phosphoric diester hydrolase activity"/>
    <property type="evidence" value="ECO:0007669"/>
    <property type="project" value="InterPro"/>
</dbReference>
<evidence type="ECO:0000256" key="5">
    <source>
        <dbReference type="ARBA" id="ARBA00030474"/>
    </source>
</evidence>
<dbReference type="SUPFAM" id="SSF51695">
    <property type="entry name" value="PLC-like phosphodiesterases"/>
    <property type="match status" value="1"/>
</dbReference>
<dbReference type="Gene3D" id="3.20.20.190">
    <property type="entry name" value="Phosphatidylinositol (PI) phosphodiesterase"/>
    <property type="match status" value="1"/>
</dbReference>
<dbReference type="PANTHER" id="PTHR13593:SF113">
    <property type="entry name" value="SI:DKEY-266F7.9"/>
    <property type="match status" value="1"/>
</dbReference>
<proteinExistence type="predicted"/>
<protein>
    <recommendedName>
        <fullName evidence="3">1-phosphatidylinositol phosphodiesterase</fullName>
        <ecNumber evidence="2">4.6.1.13</ecNumber>
    </recommendedName>
    <alternativeName>
        <fullName evidence="5">Phosphatidylinositol diacylglycerol-lyase</fullName>
    </alternativeName>
    <alternativeName>
        <fullName evidence="6">Phosphatidylinositol-specific phospholipase C</fullName>
    </alternativeName>
</protein>
<dbReference type="Proteomes" id="UP001141166">
    <property type="component" value="Unassembled WGS sequence"/>
</dbReference>
<dbReference type="PROSITE" id="PS50007">
    <property type="entry name" value="PIPLC_X_DOMAIN"/>
    <property type="match status" value="1"/>
</dbReference>
<accession>A0A9X3XUM6</accession>
<evidence type="ECO:0000256" key="2">
    <source>
        <dbReference type="ARBA" id="ARBA00012581"/>
    </source>
</evidence>
<dbReference type="GO" id="GO:0004436">
    <property type="term" value="F:phosphatidylinositol diacylglycerol-lyase activity"/>
    <property type="evidence" value="ECO:0007669"/>
    <property type="project" value="UniProtKB-EC"/>
</dbReference>
<evidence type="ECO:0000259" key="7">
    <source>
        <dbReference type="SMART" id="SM00148"/>
    </source>
</evidence>
<dbReference type="InterPro" id="IPR017946">
    <property type="entry name" value="PLC-like_Pdiesterase_TIM-brl"/>
</dbReference>
<dbReference type="RefSeq" id="WP_272471537.1">
    <property type="nucleotide sequence ID" value="NZ_JAMWMK010000039.1"/>
</dbReference>
<organism evidence="8 9">
    <name type="scientific">Enterococcus faecium</name>
    <name type="common">Streptococcus faecium</name>
    <dbReference type="NCBI Taxonomy" id="1352"/>
    <lineage>
        <taxon>Bacteria</taxon>
        <taxon>Bacillati</taxon>
        <taxon>Bacillota</taxon>
        <taxon>Bacilli</taxon>
        <taxon>Lactobacillales</taxon>
        <taxon>Enterococcaceae</taxon>
        <taxon>Enterococcus</taxon>
    </lineage>
</organism>
<dbReference type="EMBL" id="JAMWMK010000039">
    <property type="protein sequence ID" value="MDC4249089.1"/>
    <property type="molecule type" value="Genomic_DNA"/>
</dbReference>
<dbReference type="Pfam" id="PF00388">
    <property type="entry name" value="PI-PLC-X"/>
    <property type="match status" value="1"/>
</dbReference>